<organism evidence="2 3">
    <name type="scientific">Pseudomonas vranovensis</name>
    <dbReference type="NCBI Taxonomy" id="321661"/>
    <lineage>
        <taxon>Bacteria</taxon>
        <taxon>Pseudomonadati</taxon>
        <taxon>Pseudomonadota</taxon>
        <taxon>Gammaproteobacteria</taxon>
        <taxon>Pseudomonadales</taxon>
        <taxon>Pseudomonadaceae</taxon>
        <taxon>Pseudomonas</taxon>
    </lineage>
</organism>
<reference evidence="2 3" key="1">
    <citation type="submission" date="2016-10" db="EMBL/GenBank/DDBJ databases">
        <title>Comparative genome analysis of multiple Pseudomonas spp. focuses on biocontrol and plant growth promoting traits.</title>
        <authorList>
            <person name="Tao X.-Y."/>
            <person name="Taylor C.G."/>
        </authorList>
    </citation>
    <scope>NUCLEOTIDE SEQUENCE [LARGE SCALE GENOMIC DNA]</scope>
    <source>
        <strain evidence="2 3">15D11</strain>
    </source>
</reference>
<dbReference type="Proteomes" id="UP000285286">
    <property type="component" value="Unassembled WGS sequence"/>
</dbReference>
<feature type="transmembrane region" description="Helical" evidence="1">
    <location>
        <begin position="12"/>
        <end position="33"/>
    </location>
</feature>
<keyword evidence="1" id="KW-0812">Transmembrane</keyword>
<gene>
    <name evidence="2" type="ORF">BHU25_09715</name>
</gene>
<evidence type="ECO:0000313" key="2">
    <source>
        <dbReference type="EMBL" id="ROL75663.1"/>
    </source>
</evidence>
<feature type="transmembrane region" description="Helical" evidence="1">
    <location>
        <begin position="39"/>
        <end position="62"/>
    </location>
</feature>
<comment type="caution">
    <text evidence="2">The sequence shown here is derived from an EMBL/GenBank/DDBJ whole genome shotgun (WGS) entry which is preliminary data.</text>
</comment>
<dbReference type="RefSeq" id="WP_123565623.1">
    <property type="nucleotide sequence ID" value="NZ_MOAM01000015.1"/>
</dbReference>
<accession>A0A423DUE7</accession>
<dbReference type="AlphaFoldDB" id="A0A423DUE7"/>
<keyword evidence="1" id="KW-0472">Membrane</keyword>
<protein>
    <submittedName>
        <fullName evidence="2">Uncharacterized protein</fullName>
    </submittedName>
</protein>
<keyword evidence="1" id="KW-1133">Transmembrane helix</keyword>
<dbReference type="EMBL" id="MOAM01000015">
    <property type="protein sequence ID" value="ROL75663.1"/>
    <property type="molecule type" value="Genomic_DNA"/>
</dbReference>
<keyword evidence="3" id="KW-1185">Reference proteome</keyword>
<evidence type="ECO:0000256" key="1">
    <source>
        <dbReference type="SAM" id="Phobius"/>
    </source>
</evidence>
<proteinExistence type="predicted"/>
<sequence>MPQLDYRRVAFLNIYINDFIIYIGAPLMVLTLFDWMPKSLGTTIILVVLGLGCLTFPLSMLVRCPRCNAAMMHLYKDEVGTALSRRVGFSEVRGLKMVRCLKCDGLLKIRD</sequence>
<name>A0A423DUE7_9PSED</name>
<evidence type="ECO:0000313" key="3">
    <source>
        <dbReference type="Proteomes" id="UP000285286"/>
    </source>
</evidence>